<dbReference type="AlphaFoldDB" id="A0A380T1W4"/>
<keyword evidence="2 5" id="KW-0812">Transmembrane</keyword>
<evidence type="ECO:0000256" key="2">
    <source>
        <dbReference type="ARBA" id="ARBA00022692"/>
    </source>
</evidence>
<dbReference type="RefSeq" id="WP_115087604.1">
    <property type="nucleotide sequence ID" value="NZ_CBCSFG010000027.1"/>
</dbReference>
<feature type="domain" description="RDD" evidence="6">
    <location>
        <begin position="9"/>
        <end position="119"/>
    </location>
</feature>
<dbReference type="PANTHER" id="PTHR38480:SF1">
    <property type="entry name" value="SLR0254 PROTEIN"/>
    <property type="match status" value="1"/>
</dbReference>
<dbReference type="Pfam" id="PF06271">
    <property type="entry name" value="RDD"/>
    <property type="match status" value="1"/>
</dbReference>
<dbReference type="PANTHER" id="PTHR38480">
    <property type="entry name" value="SLR0254 PROTEIN"/>
    <property type="match status" value="1"/>
</dbReference>
<evidence type="ECO:0000259" key="6">
    <source>
        <dbReference type="Pfam" id="PF06271"/>
    </source>
</evidence>
<comment type="subcellular location">
    <subcellularLocation>
        <location evidence="1">Membrane</location>
        <topology evidence="1">Multi-pass membrane protein</topology>
    </subcellularLocation>
</comment>
<protein>
    <recommendedName>
        <fullName evidence="6">RDD domain-containing protein</fullName>
    </recommendedName>
</protein>
<sequence length="139" mass="15771">MHVSRTTLIIRRIGAWLLDTLLALGAWFALAVVGYGRGEDGMLLMQLLYFPLFEYLMRGQTPGKVVFRLTVINRAGQPPCLLQALVRGISRPFEAAFGLIVIWLCAESRHCQRPGDWLARTYVIDSRDLKVLRQQLNEA</sequence>
<feature type="transmembrane region" description="Helical" evidence="5">
    <location>
        <begin position="12"/>
        <end position="35"/>
    </location>
</feature>
<keyword evidence="3 5" id="KW-1133">Transmembrane helix</keyword>
<gene>
    <name evidence="7" type="ORF">CCOS864_03457</name>
</gene>
<proteinExistence type="predicted"/>
<organism evidence="7 8">
    <name type="scientific">Pseudomonas wadenswilerensis</name>
    <dbReference type="NCBI Taxonomy" id="1785161"/>
    <lineage>
        <taxon>Bacteria</taxon>
        <taxon>Pseudomonadati</taxon>
        <taxon>Pseudomonadota</taxon>
        <taxon>Gammaproteobacteria</taxon>
        <taxon>Pseudomonadales</taxon>
        <taxon>Pseudomonadaceae</taxon>
        <taxon>Pseudomonas</taxon>
    </lineage>
</organism>
<dbReference type="InterPro" id="IPR010432">
    <property type="entry name" value="RDD"/>
</dbReference>
<reference evidence="8" key="1">
    <citation type="submission" date="2018-07" db="EMBL/GenBank/DDBJ databases">
        <authorList>
            <person name="Blom J."/>
        </authorList>
    </citation>
    <scope>NUCLEOTIDE SEQUENCE [LARGE SCALE GENOMIC DNA]</scope>
    <source>
        <strain evidence="8">CCOS 864</strain>
    </source>
</reference>
<evidence type="ECO:0000313" key="7">
    <source>
        <dbReference type="EMBL" id="SUQ64003.1"/>
    </source>
</evidence>
<evidence type="ECO:0000256" key="3">
    <source>
        <dbReference type="ARBA" id="ARBA00022989"/>
    </source>
</evidence>
<dbReference type="GO" id="GO:0016020">
    <property type="term" value="C:membrane"/>
    <property type="evidence" value="ECO:0007669"/>
    <property type="project" value="UniProtKB-SubCell"/>
</dbReference>
<dbReference type="Proteomes" id="UP000255177">
    <property type="component" value="Unassembled WGS sequence"/>
</dbReference>
<keyword evidence="4 5" id="KW-0472">Membrane</keyword>
<evidence type="ECO:0000256" key="4">
    <source>
        <dbReference type="ARBA" id="ARBA00023136"/>
    </source>
</evidence>
<evidence type="ECO:0000256" key="1">
    <source>
        <dbReference type="ARBA" id="ARBA00004141"/>
    </source>
</evidence>
<evidence type="ECO:0000313" key="8">
    <source>
        <dbReference type="Proteomes" id="UP000255177"/>
    </source>
</evidence>
<accession>A0A380T1W4</accession>
<dbReference type="EMBL" id="UIDD01000008">
    <property type="protein sequence ID" value="SUQ64003.1"/>
    <property type="molecule type" value="Genomic_DNA"/>
</dbReference>
<evidence type="ECO:0000256" key="5">
    <source>
        <dbReference type="SAM" id="Phobius"/>
    </source>
</evidence>
<keyword evidence="8" id="KW-1185">Reference proteome</keyword>
<name>A0A380T1W4_9PSED</name>